<dbReference type="RefSeq" id="WP_045916636.1">
    <property type="nucleotide sequence ID" value="NZ_LAOA01000006.1"/>
</dbReference>
<dbReference type="Pfam" id="PF00696">
    <property type="entry name" value="AA_kinase"/>
    <property type="match status" value="1"/>
</dbReference>
<comment type="catalytic activity">
    <reaction evidence="10 12">
        <text>L-aspartate + ATP = 4-phospho-L-aspartate + ADP</text>
        <dbReference type="Rhea" id="RHEA:23776"/>
        <dbReference type="ChEBI" id="CHEBI:29991"/>
        <dbReference type="ChEBI" id="CHEBI:30616"/>
        <dbReference type="ChEBI" id="CHEBI:57535"/>
        <dbReference type="ChEBI" id="CHEBI:456216"/>
        <dbReference type="EC" id="2.7.2.4"/>
    </reaction>
</comment>
<comment type="caution">
    <text evidence="15">The sequence shown here is derived from an EMBL/GenBank/DDBJ whole genome shotgun (WGS) entry which is preliminary data.</text>
</comment>
<dbReference type="InterPro" id="IPR005260">
    <property type="entry name" value="Asp_kin_monofn"/>
</dbReference>
<dbReference type="GO" id="GO:0009090">
    <property type="term" value="P:homoserine biosynthetic process"/>
    <property type="evidence" value="ECO:0007669"/>
    <property type="project" value="TreeGrafter"/>
</dbReference>
<dbReference type="GO" id="GO:0009089">
    <property type="term" value="P:lysine biosynthetic process via diaminopimelate"/>
    <property type="evidence" value="ECO:0007669"/>
    <property type="project" value="UniProtKB-UniPathway"/>
</dbReference>
<dbReference type="GO" id="GO:0005524">
    <property type="term" value="F:ATP binding"/>
    <property type="evidence" value="ECO:0007669"/>
    <property type="project" value="UniProtKB-KW"/>
</dbReference>
<dbReference type="EC" id="2.7.2.4" evidence="12"/>
<feature type="binding site" evidence="11">
    <location>
        <position position="78"/>
    </location>
    <ligand>
        <name>substrate</name>
    </ligand>
</feature>
<evidence type="ECO:0000256" key="6">
    <source>
        <dbReference type="ARBA" id="ARBA00022741"/>
    </source>
</evidence>
<evidence type="ECO:0000256" key="12">
    <source>
        <dbReference type="RuleBase" id="RU003448"/>
    </source>
</evidence>
<comment type="pathway">
    <text evidence="3 13">Amino-acid biosynthesis; L-threonine biosynthesis; L-threonine from L-aspartate: step 1/5.</text>
</comment>
<evidence type="ECO:0000256" key="11">
    <source>
        <dbReference type="PIRSR" id="PIRSR000726-1"/>
    </source>
</evidence>
<keyword evidence="5 12" id="KW-0808">Transferase</keyword>
<dbReference type="PATRIC" id="fig|1359175.3.peg.2444"/>
<reference evidence="15 16" key="1">
    <citation type="submission" date="2015-01" db="EMBL/GenBank/DDBJ databases">
        <title>Genome Sequencing of Rickettsiales.</title>
        <authorList>
            <person name="Daugherty S.C."/>
            <person name="Su Q."/>
            <person name="Abolude K."/>
            <person name="Beier-Sexton M."/>
            <person name="Carlyon J.A."/>
            <person name="Carter R."/>
            <person name="Day N.P."/>
            <person name="Dumler S.J."/>
            <person name="Dyachenko V."/>
            <person name="Godinez A."/>
            <person name="Kurtti T.J."/>
            <person name="Lichay M."/>
            <person name="Mullins K.E."/>
            <person name="Ott S."/>
            <person name="Pappas-Brown V."/>
            <person name="Paris D.H."/>
            <person name="Patel P."/>
            <person name="Richards A.L."/>
            <person name="Sadzewicz L."/>
            <person name="Sears K."/>
            <person name="Seidman D."/>
            <person name="Sengamalay N."/>
            <person name="Stenos J."/>
            <person name="Tallon L.J."/>
            <person name="Vincent G."/>
            <person name="Fraser C.M."/>
            <person name="Munderloh U."/>
            <person name="Dunning-Hotopp J.C."/>
        </authorList>
    </citation>
    <scope>NUCLEOTIDE SEQUENCE [LARGE SCALE GENOMIC DNA]</scope>
    <source>
        <strain evidence="15 16">TA716</strain>
    </source>
</reference>
<dbReference type="GO" id="GO:0005829">
    <property type="term" value="C:cytosol"/>
    <property type="evidence" value="ECO:0007669"/>
    <property type="project" value="TreeGrafter"/>
</dbReference>
<evidence type="ECO:0000313" key="16">
    <source>
        <dbReference type="Proteomes" id="UP000033671"/>
    </source>
</evidence>
<feature type="domain" description="Aspartate/glutamate/uridylate kinase" evidence="14">
    <location>
        <begin position="2"/>
        <end position="233"/>
    </location>
</feature>
<comment type="pathway">
    <text evidence="2 13">Amino-acid biosynthesis; L-methionine biosynthesis via de novo pathway; L-homoserine from L-aspartate: step 1/3.</text>
</comment>
<evidence type="ECO:0000259" key="14">
    <source>
        <dbReference type="Pfam" id="PF00696"/>
    </source>
</evidence>
<dbReference type="AlphaFoldDB" id="A0A0F3PAD9"/>
<sequence length="404" mass="44531">MNIIVQKFGGACVADTAKIANLVTKVQREIDASNKVIVVVSAMAGITKKLISFCYNLNSELYTPETLAEYDSALSSGEIMTASLFALALQQKSIKSRSLHSWQIPIKTNNHHSKAIIIDINTNLIHDMLLQGIVPVISGFQGITNHNRITTLGRGGSDITAVAIAAALQAKRCDIYTTVDGVFSADPELIPQACKHDKITYTEMLELASLGARVIHYRAVQMGMRYNVPIKVIHAFSKGQGTTIQEITTMEQPQITGITYNKDIILVTIYINDNKQFFLVINHMLKYSVSIEQITNYQLNKVSIIIPLSDLAASKKAFDELQNQCIINSYQINNVASVSVVGYAIKYNPSIFQQITMVLSKFEVQILGILALEARISIILNKIDVEPIVAELHHHLISTASSTI</sequence>
<evidence type="ECO:0000256" key="5">
    <source>
        <dbReference type="ARBA" id="ARBA00022679"/>
    </source>
</evidence>
<dbReference type="InterPro" id="IPR001341">
    <property type="entry name" value="Asp_kinase"/>
</dbReference>
<dbReference type="InterPro" id="IPR001048">
    <property type="entry name" value="Asp/Glu/Uridylate_kinase"/>
</dbReference>
<accession>A0A0F3PAD9</accession>
<evidence type="ECO:0000256" key="2">
    <source>
        <dbReference type="ARBA" id="ARBA00004986"/>
    </source>
</evidence>
<organism evidence="15 16">
    <name type="scientific">Orientia tsutsugamushi str. TA716</name>
    <dbReference type="NCBI Taxonomy" id="1359175"/>
    <lineage>
        <taxon>Bacteria</taxon>
        <taxon>Pseudomonadati</taxon>
        <taxon>Pseudomonadota</taxon>
        <taxon>Alphaproteobacteria</taxon>
        <taxon>Rickettsiales</taxon>
        <taxon>Rickettsiaceae</taxon>
        <taxon>Rickettsieae</taxon>
        <taxon>Orientia</taxon>
    </lineage>
</organism>
<feature type="binding site" evidence="11">
    <location>
        <position position="47"/>
    </location>
    <ligand>
        <name>substrate</name>
    </ligand>
</feature>
<dbReference type="PANTHER" id="PTHR21499:SF3">
    <property type="entry name" value="ASPARTOKINASE"/>
    <property type="match status" value="1"/>
</dbReference>
<gene>
    <name evidence="15" type="ORF">OTSTA716_0298</name>
</gene>
<dbReference type="SUPFAM" id="SSF53633">
    <property type="entry name" value="Carbamate kinase-like"/>
    <property type="match status" value="1"/>
</dbReference>
<evidence type="ECO:0000256" key="10">
    <source>
        <dbReference type="ARBA" id="ARBA00047872"/>
    </source>
</evidence>
<evidence type="ECO:0000256" key="13">
    <source>
        <dbReference type="RuleBase" id="RU004249"/>
    </source>
</evidence>
<evidence type="ECO:0000256" key="4">
    <source>
        <dbReference type="ARBA" id="ARBA00010122"/>
    </source>
</evidence>
<keyword evidence="8 11" id="KW-0067">ATP-binding</keyword>
<dbReference type="GO" id="GO:0004072">
    <property type="term" value="F:aspartate kinase activity"/>
    <property type="evidence" value="ECO:0007669"/>
    <property type="project" value="UniProtKB-EC"/>
</dbReference>
<evidence type="ECO:0000256" key="7">
    <source>
        <dbReference type="ARBA" id="ARBA00022777"/>
    </source>
</evidence>
<dbReference type="Gene3D" id="3.40.1160.10">
    <property type="entry name" value="Acetylglutamate kinase-like"/>
    <property type="match status" value="1"/>
</dbReference>
<keyword evidence="13" id="KW-0028">Amino-acid biosynthesis</keyword>
<dbReference type="GO" id="GO:0009088">
    <property type="term" value="P:threonine biosynthetic process"/>
    <property type="evidence" value="ECO:0007669"/>
    <property type="project" value="UniProtKB-UniPathway"/>
</dbReference>
<dbReference type="UniPathway" id="UPA00034">
    <property type="reaction ID" value="UER00015"/>
</dbReference>
<keyword evidence="7 12" id="KW-0418">Kinase</keyword>
<feature type="binding site" evidence="11">
    <location>
        <begin position="7"/>
        <end position="10"/>
    </location>
    <ligand>
        <name>ATP</name>
        <dbReference type="ChEBI" id="CHEBI:30616"/>
    </ligand>
</feature>
<dbReference type="CDD" id="cd04246">
    <property type="entry name" value="AAK_AK-DapG-like"/>
    <property type="match status" value="1"/>
</dbReference>
<evidence type="ECO:0000256" key="1">
    <source>
        <dbReference type="ARBA" id="ARBA00004766"/>
    </source>
</evidence>
<name>A0A0F3PAD9_ORITS</name>
<dbReference type="Gene3D" id="3.30.70.260">
    <property type="match status" value="2"/>
</dbReference>
<evidence type="ECO:0000256" key="8">
    <source>
        <dbReference type="ARBA" id="ARBA00022840"/>
    </source>
</evidence>
<dbReference type="PANTHER" id="PTHR21499">
    <property type="entry name" value="ASPARTATE KINASE"/>
    <property type="match status" value="1"/>
</dbReference>
<evidence type="ECO:0000256" key="3">
    <source>
        <dbReference type="ARBA" id="ARBA00005139"/>
    </source>
</evidence>
<dbReference type="Proteomes" id="UP000033671">
    <property type="component" value="Unassembled WGS sequence"/>
</dbReference>
<dbReference type="EMBL" id="LAOA01000006">
    <property type="protein sequence ID" value="KJV77295.1"/>
    <property type="molecule type" value="Genomic_DNA"/>
</dbReference>
<keyword evidence="6 11" id="KW-0547">Nucleotide-binding</keyword>
<evidence type="ECO:0000313" key="15">
    <source>
        <dbReference type="EMBL" id="KJV77295.1"/>
    </source>
</evidence>
<keyword evidence="9" id="KW-0457">Lysine biosynthesis</keyword>
<comment type="pathway">
    <text evidence="1 13">Amino-acid biosynthesis; L-lysine biosynthesis via DAP pathway; (S)-tetrahydrodipicolinate from L-aspartate: step 1/4.</text>
</comment>
<dbReference type="NCBIfam" id="NF005154">
    <property type="entry name" value="PRK06635.1-2"/>
    <property type="match status" value="1"/>
</dbReference>
<dbReference type="UniPathway" id="UPA00050">
    <property type="reaction ID" value="UER00461"/>
</dbReference>
<evidence type="ECO:0000256" key="9">
    <source>
        <dbReference type="ARBA" id="ARBA00023154"/>
    </source>
</evidence>
<proteinExistence type="inferred from homology"/>
<dbReference type="NCBIfam" id="TIGR00657">
    <property type="entry name" value="asp_kinases"/>
    <property type="match status" value="1"/>
</dbReference>
<comment type="similarity">
    <text evidence="4 12">Belongs to the aspartokinase family.</text>
</comment>
<protein>
    <recommendedName>
        <fullName evidence="12">Aspartokinase</fullName>
        <ecNumber evidence="12">2.7.2.4</ecNumber>
    </recommendedName>
</protein>
<dbReference type="UniPathway" id="UPA00051">
    <property type="reaction ID" value="UER00462"/>
</dbReference>
<dbReference type="InterPro" id="IPR036393">
    <property type="entry name" value="AceGlu_kinase-like_sf"/>
</dbReference>
<dbReference type="PIRSF" id="PIRSF000726">
    <property type="entry name" value="Asp_kin"/>
    <property type="match status" value="1"/>
</dbReference>